<organism evidence="1">
    <name type="scientific">hydrocarbon metagenome</name>
    <dbReference type="NCBI Taxonomy" id="938273"/>
    <lineage>
        <taxon>unclassified sequences</taxon>
        <taxon>metagenomes</taxon>
        <taxon>ecological metagenomes</taxon>
    </lineage>
</organism>
<accession>A0A0W8G955</accession>
<name>A0A0W8G955_9ZZZZ</name>
<reference evidence="1" key="1">
    <citation type="journal article" date="2015" name="Proc. Natl. Acad. Sci. U.S.A.">
        <title>Networks of energetic and metabolic interactions define dynamics in microbial communities.</title>
        <authorList>
            <person name="Embree M."/>
            <person name="Liu J.K."/>
            <person name="Al-Bassam M.M."/>
            <person name="Zengler K."/>
        </authorList>
    </citation>
    <scope>NUCLEOTIDE SEQUENCE</scope>
</reference>
<protein>
    <submittedName>
        <fullName evidence="1">Uncharacterized protein</fullName>
    </submittedName>
</protein>
<evidence type="ECO:0000313" key="1">
    <source>
        <dbReference type="EMBL" id="KUG29537.1"/>
    </source>
</evidence>
<dbReference type="EMBL" id="LNQE01000072">
    <property type="protein sequence ID" value="KUG29537.1"/>
    <property type="molecule type" value="Genomic_DNA"/>
</dbReference>
<proteinExistence type="predicted"/>
<sequence>MDVNTAALKDAVLGQDFLTWLWFRSEKNGWLFRMADGGEVNVYLEQKVSVRGGEGENVETAVVSGPNAAFAEAREGLKAGKRVDRALLRLEQDGNTWMVQLKADDLSLNALRTPKIETRAAEGEDPDGPILEKLFLIEKGMGVVEELYGQFLAARFGPGWRDELRAFADWLGEKP</sequence>
<comment type="caution">
    <text evidence="1">The sequence shown here is derived from an EMBL/GenBank/DDBJ whole genome shotgun (WGS) entry which is preliminary data.</text>
</comment>
<dbReference type="AlphaFoldDB" id="A0A0W8G955"/>
<gene>
    <name evidence="1" type="ORF">ASZ90_000579</name>
</gene>